<keyword evidence="1" id="KW-0812">Transmembrane</keyword>
<accession>A0AAW1PJK6</accession>
<protein>
    <submittedName>
        <fullName evidence="2">Uncharacterized protein</fullName>
    </submittedName>
</protein>
<keyword evidence="1" id="KW-0472">Membrane</keyword>
<gene>
    <name evidence="2" type="ORF">WJX72_002162</name>
</gene>
<dbReference type="EMBL" id="JALJOR010000011">
    <property type="protein sequence ID" value="KAK9808696.1"/>
    <property type="molecule type" value="Genomic_DNA"/>
</dbReference>
<comment type="caution">
    <text evidence="2">The sequence shown here is derived from an EMBL/GenBank/DDBJ whole genome shotgun (WGS) entry which is preliminary data.</text>
</comment>
<evidence type="ECO:0000256" key="1">
    <source>
        <dbReference type="SAM" id="Phobius"/>
    </source>
</evidence>
<evidence type="ECO:0000313" key="3">
    <source>
        <dbReference type="Proteomes" id="UP001489004"/>
    </source>
</evidence>
<keyword evidence="1" id="KW-1133">Transmembrane helix</keyword>
<evidence type="ECO:0000313" key="2">
    <source>
        <dbReference type="EMBL" id="KAK9808696.1"/>
    </source>
</evidence>
<name>A0AAW1PJK6_9CHLO</name>
<keyword evidence="3" id="KW-1185">Reference proteome</keyword>
<reference evidence="2 3" key="1">
    <citation type="journal article" date="2024" name="Nat. Commun.">
        <title>Phylogenomics reveals the evolutionary origins of lichenization in chlorophyte algae.</title>
        <authorList>
            <person name="Puginier C."/>
            <person name="Libourel C."/>
            <person name="Otte J."/>
            <person name="Skaloud P."/>
            <person name="Haon M."/>
            <person name="Grisel S."/>
            <person name="Petersen M."/>
            <person name="Berrin J.G."/>
            <person name="Delaux P.M."/>
            <person name="Dal Grande F."/>
            <person name="Keller J."/>
        </authorList>
    </citation>
    <scope>NUCLEOTIDE SEQUENCE [LARGE SCALE GENOMIC DNA]</scope>
    <source>
        <strain evidence="2 3">SAG 2043</strain>
    </source>
</reference>
<feature type="transmembrane region" description="Helical" evidence="1">
    <location>
        <begin position="100"/>
        <end position="117"/>
    </location>
</feature>
<sequence length="121" mass="13330">MSTVHLWPFICEHALQAASGVLCSSPRLHCTRKTVGASPILRPKFSLGVVRGSSRKLCIGALVAVKAKPRALQRETKPYPALTQQEAEAQYRHFKRHQNLGMVLIVLGCLLLLRLIVCGFA</sequence>
<organism evidence="2 3">
    <name type="scientific">[Myrmecia] bisecta</name>
    <dbReference type="NCBI Taxonomy" id="41462"/>
    <lineage>
        <taxon>Eukaryota</taxon>
        <taxon>Viridiplantae</taxon>
        <taxon>Chlorophyta</taxon>
        <taxon>core chlorophytes</taxon>
        <taxon>Trebouxiophyceae</taxon>
        <taxon>Trebouxiales</taxon>
        <taxon>Trebouxiaceae</taxon>
        <taxon>Myrmecia</taxon>
    </lineage>
</organism>
<proteinExistence type="predicted"/>
<dbReference type="Proteomes" id="UP001489004">
    <property type="component" value="Unassembled WGS sequence"/>
</dbReference>
<dbReference type="AlphaFoldDB" id="A0AAW1PJK6"/>